<gene>
    <name evidence="1" type="ORF">S06H3_65037</name>
</gene>
<accession>X1Q958</accession>
<sequence length="51" mass="5609">MGSVSTLLPVYSYYSVLVSDTFLDEATNRLSDTFLDEAIGFFLKLPGNLGM</sequence>
<comment type="caution">
    <text evidence="1">The sequence shown here is derived from an EMBL/GenBank/DDBJ whole genome shotgun (WGS) entry which is preliminary data.</text>
</comment>
<organism evidence="1">
    <name type="scientific">marine sediment metagenome</name>
    <dbReference type="NCBI Taxonomy" id="412755"/>
    <lineage>
        <taxon>unclassified sequences</taxon>
        <taxon>metagenomes</taxon>
        <taxon>ecological metagenomes</taxon>
    </lineage>
</organism>
<dbReference type="EMBL" id="BARV01043638">
    <property type="protein sequence ID" value="GAI64982.1"/>
    <property type="molecule type" value="Genomic_DNA"/>
</dbReference>
<protein>
    <submittedName>
        <fullName evidence="1">Uncharacterized protein</fullName>
    </submittedName>
</protein>
<name>X1Q958_9ZZZZ</name>
<reference evidence="1" key="1">
    <citation type="journal article" date="2014" name="Front. Microbiol.">
        <title>High frequency of phylogenetically diverse reductive dehalogenase-homologous genes in deep subseafloor sedimentary metagenomes.</title>
        <authorList>
            <person name="Kawai M."/>
            <person name="Futagami T."/>
            <person name="Toyoda A."/>
            <person name="Takaki Y."/>
            <person name="Nishi S."/>
            <person name="Hori S."/>
            <person name="Arai W."/>
            <person name="Tsubouchi T."/>
            <person name="Morono Y."/>
            <person name="Uchiyama I."/>
            <person name="Ito T."/>
            <person name="Fujiyama A."/>
            <person name="Inagaki F."/>
            <person name="Takami H."/>
        </authorList>
    </citation>
    <scope>NUCLEOTIDE SEQUENCE</scope>
    <source>
        <strain evidence="1">Expedition CK06-06</strain>
    </source>
</reference>
<evidence type="ECO:0000313" key="1">
    <source>
        <dbReference type="EMBL" id="GAI64982.1"/>
    </source>
</evidence>
<dbReference type="AlphaFoldDB" id="X1Q958"/>
<proteinExistence type="predicted"/>